<dbReference type="InterPro" id="IPR015894">
    <property type="entry name" value="Guanylate-bd_N"/>
</dbReference>
<keyword evidence="2" id="KW-0547">Nucleotide-binding</keyword>
<keyword evidence="3" id="KW-0378">Hydrolase</keyword>
<dbReference type="CDD" id="cd01851">
    <property type="entry name" value="GBP"/>
    <property type="match status" value="1"/>
</dbReference>
<organism evidence="10 11">
    <name type="scientific">Umbra pygmaea</name>
    <name type="common">Eastern mudminnow</name>
    <dbReference type="NCBI Taxonomy" id="75934"/>
    <lineage>
        <taxon>Eukaryota</taxon>
        <taxon>Metazoa</taxon>
        <taxon>Chordata</taxon>
        <taxon>Craniata</taxon>
        <taxon>Vertebrata</taxon>
        <taxon>Euteleostomi</taxon>
        <taxon>Actinopterygii</taxon>
        <taxon>Neopterygii</taxon>
        <taxon>Teleostei</taxon>
        <taxon>Protacanthopterygii</taxon>
        <taxon>Esociformes</taxon>
        <taxon>Umbridae</taxon>
        <taxon>Umbra</taxon>
    </lineage>
</organism>
<accession>A0ABD0WHF0</accession>
<dbReference type="GO" id="GO:0005525">
    <property type="term" value="F:GTP binding"/>
    <property type="evidence" value="ECO:0007669"/>
    <property type="project" value="UniProtKB-KW"/>
</dbReference>
<dbReference type="Gene3D" id="1.20.1000.10">
    <property type="entry name" value="Guanylate-binding protein, C-terminal domain"/>
    <property type="match status" value="1"/>
</dbReference>
<evidence type="ECO:0000256" key="1">
    <source>
        <dbReference type="ARBA" id="ARBA00022588"/>
    </source>
</evidence>
<proteinExistence type="inferred from homology"/>
<evidence type="ECO:0000259" key="9">
    <source>
        <dbReference type="PROSITE" id="PS51715"/>
    </source>
</evidence>
<keyword evidence="5" id="KW-0342">GTP-binding</keyword>
<keyword evidence="4" id="KW-0391">Immunity</keyword>
<evidence type="ECO:0000256" key="7">
    <source>
        <dbReference type="SAM" id="Coils"/>
    </source>
</evidence>
<feature type="region of interest" description="Disordered" evidence="8">
    <location>
        <begin position="655"/>
        <end position="677"/>
    </location>
</feature>
<keyword evidence="7" id="KW-0175">Coiled coil</keyword>
<keyword evidence="1" id="KW-0399">Innate immunity</keyword>
<evidence type="ECO:0000313" key="10">
    <source>
        <dbReference type="EMBL" id="KAL0963672.1"/>
    </source>
</evidence>
<evidence type="ECO:0000313" key="11">
    <source>
        <dbReference type="Proteomes" id="UP001557470"/>
    </source>
</evidence>
<feature type="coiled-coil region" evidence="7">
    <location>
        <begin position="486"/>
        <end position="589"/>
    </location>
</feature>
<dbReference type="InterPro" id="IPR003191">
    <property type="entry name" value="Guanylate-bd/ATL_C"/>
</dbReference>
<name>A0ABD0WHF0_UMBPY</name>
<dbReference type="Gene3D" id="3.40.50.300">
    <property type="entry name" value="P-loop containing nucleotide triphosphate hydrolases"/>
    <property type="match status" value="1"/>
</dbReference>
<comment type="similarity">
    <text evidence="6">Belongs to the TRAFAC class dynamin-like GTPase superfamily. GB1/RHD3 GTPase family.</text>
</comment>
<dbReference type="InterPro" id="IPR037684">
    <property type="entry name" value="GBP_C"/>
</dbReference>
<feature type="domain" description="GB1/RHD3-type G" evidence="9">
    <location>
        <begin position="29"/>
        <end position="274"/>
    </location>
</feature>
<dbReference type="GO" id="GO:0045087">
    <property type="term" value="P:innate immune response"/>
    <property type="evidence" value="ECO:0007669"/>
    <property type="project" value="UniProtKB-KW"/>
</dbReference>
<dbReference type="GO" id="GO:0016787">
    <property type="term" value="F:hydrolase activity"/>
    <property type="evidence" value="ECO:0007669"/>
    <property type="project" value="UniProtKB-KW"/>
</dbReference>
<dbReference type="SUPFAM" id="SSF52540">
    <property type="entry name" value="P-loop containing nucleoside triphosphate hydrolases"/>
    <property type="match status" value="1"/>
</dbReference>
<dbReference type="Pfam" id="PF02841">
    <property type="entry name" value="GBP_C"/>
    <property type="match status" value="1"/>
</dbReference>
<dbReference type="FunFam" id="1.20.1000.10:FF:000001">
    <property type="entry name" value="Guanylate binding protein 1"/>
    <property type="match status" value="1"/>
</dbReference>
<dbReference type="PROSITE" id="PS51715">
    <property type="entry name" value="G_GB1_RHD3"/>
    <property type="match status" value="1"/>
</dbReference>
<evidence type="ECO:0000256" key="5">
    <source>
        <dbReference type="ARBA" id="ARBA00023134"/>
    </source>
</evidence>
<gene>
    <name evidence="10" type="ORF">UPYG_G00309370</name>
</gene>
<comment type="caution">
    <text evidence="10">The sequence shown here is derived from an EMBL/GenBank/DDBJ whole genome shotgun (WGS) entry which is preliminary data.</text>
</comment>
<evidence type="ECO:0000256" key="3">
    <source>
        <dbReference type="ARBA" id="ARBA00022801"/>
    </source>
</evidence>
<dbReference type="SUPFAM" id="SSF48340">
    <property type="entry name" value="Interferon-induced guanylate-binding protein 1 (GBP1), C-terminal domain"/>
    <property type="match status" value="1"/>
</dbReference>
<dbReference type="InterPro" id="IPR036543">
    <property type="entry name" value="Guanylate-bd_C_sf"/>
</dbReference>
<dbReference type="PANTHER" id="PTHR10751">
    <property type="entry name" value="GUANYLATE BINDING PROTEIN"/>
    <property type="match status" value="1"/>
</dbReference>
<dbReference type="EMBL" id="JAGEUA010000010">
    <property type="protein sequence ID" value="KAL0963672.1"/>
    <property type="molecule type" value="Genomic_DNA"/>
</dbReference>
<dbReference type="FunFam" id="3.40.50.300:FF:002830">
    <property type="entry name" value="Guanylate-binding protein 2"/>
    <property type="match status" value="1"/>
</dbReference>
<dbReference type="AlphaFoldDB" id="A0ABD0WHF0"/>
<dbReference type="Pfam" id="PF02263">
    <property type="entry name" value="GBP"/>
    <property type="match status" value="1"/>
</dbReference>
<evidence type="ECO:0000256" key="4">
    <source>
        <dbReference type="ARBA" id="ARBA00022859"/>
    </source>
</evidence>
<evidence type="ECO:0000256" key="2">
    <source>
        <dbReference type="ARBA" id="ARBA00022741"/>
    </source>
</evidence>
<evidence type="ECO:0000256" key="6">
    <source>
        <dbReference type="PROSITE-ProRule" id="PRU01052"/>
    </source>
</evidence>
<protein>
    <recommendedName>
        <fullName evidence="9">GB1/RHD3-type G domain-containing protein</fullName>
    </recommendedName>
</protein>
<dbReference type="InterPro" id="IPR030386">
    <property type="entry name" value="G_GB1_RHD3_dom"/>
</dbReference>
<sequence>MDSPMCLIENVDGELRVVPEAIKYLHGLNQDVVVVAVVGLYRTGKSYLMNKLAGKKKGFALGATVQSKTKGIWMWCVPHPVKRDHTLVLLDTEGLGDVEKGDSKNDAWIFSLAILLSSTLVYNSRGTIDNQAVENLQYVSELTDRIKVNSSGAASSCDDEEEEDMQYVQFFPDFVWAIRDFTLRLEIDGRNVTEDEYLEHSLEIRKGGGKKNVMYNLPRQCIRNYFPSRKCFVFTSPTNPDKMSRLDSMDESELCGDFLKVADNFCSYIFKKSRVKTVKGGHKVTGRRLGHLVNTYVSTIASGAVPCLENAVLAMAQIENQAAVDEGLAVYQKGMEEVKALFPVDMGHLSAHHLRSDHKATQVFMSRSFKDENGDFLKALAEAISKHYADLLIHNEVASEKKCKDLLEKLSAPISQKITEGIYATPGGYEVYCNHHDNLVAQYRAEPNKGVRAEDILDQFLREKIVEKNSILHADRQLTDNEKKIFEEKEKRLLAEQAVKMEAEKQQQLEKQIEDKEKCHQENIRLLEAKMAQEVKNNKMEFERAIESKLQEQKKLMAKDFTEKEEAIKEEIQKMREEVKSDEKEQQSRFQAIAQGITESVSNGLGHYFNYKTARENRKAIVLKELAKHSILNLQLGAGGNNSDAKRKQDNVALPKLKTGNNSDKKILPEDNTGTTV</sequence>
<dbReference type="CDD" id="cd16269">
    <property type="entry name" value="GBP_C"/>
    <property type="match status" value="1"/>
</dbReference>
<dbReference type="Proteomes" id="UP001557470">
    <property type="component" value="Unassembled WGS sequence"/>
</dbReference>
<dbReference type="InterPro" id="IPR027417">
    <property type="entry name" value="P-loop_NTPase"/>
</dbReference>
<evidence type="ECO:0000256" key="8">
    <source>
        <dbReference type="SAM" id="MobiDB-lite"/>
    </source>
</evidence>
<keyword evidence="11" id="KW-1185">Reference proteome</keyword>
<reference evidence="10 11" key="1">
    <citation type="submission" date="2024-06" db="EMBL/GenBank/DDBJ databases">
        <authorList>
            <person name="Pan Q."/>
            <person name="Wen M."/>
            <person name="Jouanno E."/>
            <person name="Zahm M."/>
            <person name="Klopp C."/>
            <person name="Cabau C."/>
            <person name="Louis A."/>
            <person name="Berthelot C."/>
            <person name="Parey E."/>
            <person name="Roest Crollius H."/>
            <person name="Montfort J."/>
            <person name="Robinson-Rechavi M."/>
            <person name="Bouchez O."/>
            <person name="Lampietro C."/>
            <person name="Lopez Roques C."/>
            <person name="Donnadieu C."/>
            <person name="Postlethwait J."/>
            <person name="Bobe J."/>
            <person name="Verreycken H."/>
            <person name="Guiguen Y."/>
        </authorList>
    </citation>
    <scope>NUCLEOTIDE SEQUENCE [LARGE SCALE GENOMIC DNA]</scope>
    <source>
        <strain evidence="10">Up_M1</strain>
        <tissue evidence="10">Testis</tissue>
    </source>
</reference>